<organism evidence="9 10">
    <name type="scientific">Vibrio cholerae serotype O1 (strain ATCC 39541 / Classical Ogawa 395 / O395)</name>
    <dbReference type="NCBI Taxonomy" id="345073"/>
    <lineage>
        <taxon>Bacteria</taxon>
        <taxon>Pseudomonadati</taxon>
        <taxon>Pseudomonadota</taxon>
        <taxon>Gammaproteobacteria</taxon>
        <taxon>Vibrionales</taxon>
        <taxon>Vibrionaceae</taxon>
        <taxon>Vibrio</taxon>
    </lineage>
</organism>
<accession>A0A0H3AIY7</accession>
<evidence type="ECO:0000256" key="4">
    <source>
        <dbReference type="ARBA" id="ARBA00022519"/>
    </source>
</evidence>
<keyword evidence="3" id="KW-1003">Cell membrane</keyword>
<feature type="transmembrane region" description="Helical" evidence="8">
    <location>
        <begin position="524"/>
        <end position="543"/>
    </location>
</feature>
<dbReference type="OrthoDB" id="9757904at2"/>
<dbReference type="Gene3D" id="1.20.1640.10">
    <property type="entry name" value="Multidrug efflux transporter AcrB transmembrane domain"/>
    <property type="match status" value="2"/>
</dbReference>
<feature type="transmembrane region" description="Helical" evidence="8">
    <location>
        <begin position="360"/>
        <end position="380"/>
    </location>
</feature>
<evidence type="ECO:0000256" key="6">
    <source>
        <dbReference type="ARBA" id="ARBA00022989"/>
    </source>
</evidence>
<dbReference type="PANTHER" id="PTHR32063">
    <property type="match status" value="1"/>
</dbReference>
<keyword evidence="4" id="KW-0997">Cell inner membrane</keyword>
<feature type="transmembrane region" description="Helical" evidence="8">
    <location>
        <begin position="954"/>
        <end position="974"/>
    </location>
</feature>
<dbReference type="RefSeq" id="WP_000266717.1">
    <property type="nucleotide sequence ID" value="NC_009457.1"/>
</dbReference>
<evidence type="ECO:0000313" key="9">
    <source>
        <dbReference type="EMBL" id="ABQ20466.1"/>
    </source>
</evidence>
<dbReference type="GO" id="GO:0005886">
    <property type="term" value="C:plasma membrane"/>
    <property type="evidence" value="ECO:0007669"/>
    <property type="project" value="UniProtKB-SubCell"/>
</dbReference>
<dbReference type="GO" id="GO:0042910">
    <property type="term" value="F:xenobiotic transmembrane transporter activity"/>
    <property type="evidence" value="ECO:0007669"/>
    <property type="project" value="TreeGrafter"/>
</dbReference>
<name>A0A0H3AIY7_VIBC3</name>
<dbReference type="SUPFAM" id="SSF82714">
    <property type="entry name" value="Multidrug efflux transporter AcrB TolC docking domain, DN and DC subdomains"/>
    <property type="match status" value="2"/>
</dbReference>
<sequence>MWLSDVSVKRPVAALVLSMLLCVFGVVSFTKLAVREMPDIESPVVSVSTRYQGASATIIESQITSVLEDQLAGISGIDEITSVSRNGMSRITVTFELGYDLNTGVSDIRDAVARAQRSLPEEADDPQVFKNNGSGQASVYINLSSSEMDRTQLTDYIERVLLDRFSLISGVSSVDVSGGLYKVMYVRIKPELMAGRGVATSDISDALNKENLESPGGQVRNDSTVMSVRTARGYQSAEDFEYLVVKRASDGTPIYLKDVADVFIGAENENSTFKSDGIVNVSMGIVPQSDANPLEVAKRVHEEVDKVQQFLPKGTRLAIDYDSTVFIERSISEVYSTLFITGGLVILVLYIFIGQLRATLIPAVTVPVSLISAFMAAYYFGFSINLITLMALILSIGLVVDDAIVVVENIFHHIERGEKPLLAAYKGTREVGFAVIATTLVLVMVFLPISFMDGMVGLLFTEFSVLLAMAVIFSSLIALTLTPVLGSKLLKANVKPGRFNQLIDRLFARLESGYRQVVSRAIRWRWAAPVVIAACIGGSYGLMQLVPAQLTPSEDRGVIFSFVRGADATSYNRMAANMDLVEQRLMPLLGQGFLKSFSIQSPAFGGNAGDQTGFVIMILEDWNDRTVTAQEALSQVRKALAGIPDVRVFPFMPGFRGGSNEPVQFVLGGSDYSELKTWAEKLEEEAEKSPFMTGADIDYSEKTPELVVTIDKQRAAELGISVKSISDTLEVMLGGKKVTTFVERGEEYDVYLRGDENSFNNAADLSQIYMRTATGELVTLDTVTRIDEVASAIRLAHYNKQKSVTITANLEAGYTLGQALDFLDQKAQEILPNDISVSYSGESKDFKENQSSVAIVFALALLVAYLVLAAQFESFINPLVVMLTVPMGVFGGFLGLFVMGQGMNIYSQISMIMLIGMVTKNGILIVEFANQLRDRGVEFEKAIIDASARRLRPILMTAFTTLAGSIPLIVSTGAGYESRIAVGTVIFFGMGFATLVTLLVIPAMYRLISGSTQAPGHVEAELNHELQQDVKGRAQH</sequence>
<keyword evidence="2" id="KW-0813">Transport</keyword>
<evidence type="ECO:0000313" key="10">
    <source>
        <dbReference type="Proteomes" id="UP000000249"/>
    </source>
</evidence>
<gene>
    <name evidence="9" type="ordered locus">VC0395_A0439</name>
</gene>
<dbReference type="Gene3D" id="3.30.2090.10">
    <property type="entry name" value="Multidrug efflux transporter AcrB TolC docking domain, DN and DC subdomains"/>
    <property type="match status" value="2"/>
</dbReference>
<dbReference type="eggNOG" id="COG0841">
    <property type="taxonomic scope" value="Bacteria"/>
</dbReference>
<dbReference type="InterPro" id="IPR027463">
    <property type="entry name" value="AcrB_DN_DC_subdom"/>
</dbReference>
<dbReference type="KEGG" id="vcr:VC395_0930"/>
<feature type="transmembrane region" description="Helical" evidence="8">
    <location>
        <begin position="853"/>
        <end position="872"/>
    </location>
</feature>
<feature type="transmembrane region" description="Helical" evidence="8">
    <location>
        <begin position="905"/>
        <end position="926"/>
    </location>
</feature>
<comment type="subcellular location">
    <subcellularLocation>
        <location evidence="1">Cell inner membrane</location>
        <topology evidence="1">Multi-pass membrane protein</topology>
    </subcellularLocation>
</comment>
<dbReference type="Proteomes" id="UP000000249">
    <property type="component" value="Chromosome 1"/>
</dbReference>
<keyword evidence="5 8" id="KW-0812">Transmembrane</keyword>
<evidence type="ECO:0000256" key="7">
    <source>
        <dbReference type="ARBA" id="ARBA00023136"/>
    </source>
</evidence>
<feature type="transmembrane region" description="Helical" evidence="8">
    <location>
        <begin position="879"/>
        <end position="899"/>
    </location>
</feature>
<dbReference type="SUPFAM" id="SSF82866">
    <property type="entry name" value="Multidrug efflux transporter AcrB transmembrane domain"/>
    <property type="match status" value="2"/>
</dbReference>
<dbReference type="KEGG" id="vco:VC0395_A0439"/>
<feature type="transmembrane region" description="Helical" evidence="8">
    <location>
        <begin position="386"/>
        <end position="411"/>
    </location>
</feature>
<dbReference type="FunFam" id="3.30.70.1430:FF:000001">
    <property type="entry name" value="Efflux pump membrane transporter"/>
    <property type="match status" value="1"/>
</dbReference>
<evidence type="ECO:0000256" key="1">
    <source>
        <dbReference type="ARBA" id="ARBA00004429"/>
    </source>
</evidence>
<dbReference type="NCBIfam" id="NF033617">
    <property type="entry name" value="RND_permease_2"/>
    <property type="match status" value="1"/>
</dbReference>
<dbReference type="PRINTS" id="PR00702">
    <property type="entry name" value="ACRIFLAVINRP"/>
</dbReference>
<dbReference type="Gene3D" id="3.30.70.1430">
    <property type="entry name" value="Multidrug efflux transporter AcrB pore domain"/>
    <property type="match status" value="2"/>
</dbReference>
<reference evidence="9 10" key="1">
    <citation type="submission" date="2007-03" db="EMBL/GenBank/DDBJ databases">
        <authorList>
            <person name="Heidelberg J."/>
        </authorList>
    </citation>
    <scope>NUCLEOTIDE SEQUENCE [LARGE SCALE GENOMIC DNA]</scope>
    <source>
        <strain evidence="10">ATCC 39541 / Classical Ogawa 395 / O395</strain>
    </source>
</reference>
<feature type="transmembrane region" description="Helical" evidence="8">
    <location>
        <begin position="980"/>
        <end position="1001"/>
    </location>
</feature>
<feature type="transmembrane region" description="Helical" evidence="8">
    <location>
        <begin position="431"/>
        <end position="451"/>
    </location>
</feature>
<keyword evidence="6 8" id="KW-1133">Transmembrane helix</keyword>
<dbReference type="AlphaFoldDB" id="A0A0H3AIY7"/>
<keyword evidence="7 8" id="KW-0472">Membrane</keyword>
<evidence type="ECO:0000256" key="5">
    <source>
        <dbReference type="ARBA" id="ARBA00022692"/>
    </source>
</evidence>
<dbReference type="Gene3D" id="3.30.70.1320">
    <property type="entry name" value="Multidrug efflux transporter AcrB pore domain like"/>
    <property type="match status" value="1"/>
</dbReference>
<evidence type="ECO:0000256" key="8">
    <source>
        <dbReference type="SAM" id="Phobius"/>
    </source>
</evidence>
<dbReference type="PANTHER" id="PTHR32063:SF29">
    <property type="entry name" value="HAE1 FAMILY EFFLUX PUMP PERMEASE COMPONENT"/>
    <property type="match status" value="1"/>
</dbReference>
<feature type="transmembrane region" description="Helical" evidence="8">
    <location>
        <begin position="334"/>
        <end position="353"/>
    </location>
</feature>
<dbReference type="FunFam" id="1.20.1640.10:FF:000001">
    <property type="entry name" value="Efflux pump membrane transporter"/>
    <property type="match status" value="1"/>
</dbReference>
<feature type="transmembrane region" description="Helical" evidence="8">
    <location>
        <begin position="463"/>
        <end position="485"/>
    </location>
</feature>
<dbReference type="PATRIC" id="fig|345073.21.peg.899"/>
<dbReference type="Pfam" id="PF00873">
    <property type="entry name" value="ACR_tran"/>
    <property type="match status" value="1"/>
</dbReference>
<evidence type="ECO:0000256" key="3">
    <source>
        <dbReference type="ARBA" id="ARBA00022475"/>
    </source>
</evidence>
<dbReference type="EMBL" id="CP000627">
    <property type="protein sequence ID" value="ABQ20466.1"/>
    <property type="molecule type" value="Genomic_DNA"/>
</dbReference>
<evidence type="ECO:0000256" key="2">
    <source>
        <dbReference type="ARBA" id="ARBA00022448"/>
    </source>
</evidence>
<dbReference type="SUPFAM" id="SSF82693">
    <property type="entry name" value="Multidrug efflux transporter AcrB pore domain, PN1, PN2, PC1 and PC2 subdomains"/>
    <property type="match status" value="3"/>
</dbReference>
<dbReference type="Gene3D" id="3.30.70.1440">
    <property type="entry name" value="Multidrug efflux transporter AcrB pore domain"/>
    <property type="match status" value="1"/>
</dbReference>
<protein>
    <submittedName>
        <fullName evidence="9">Multidrug resistance protein</fullName>
    </submittedName>
</protein>
<feature type="transmembrane region" description="Helical" evidence="8">
    <location>
        <begin position="12"/>
        <end position="34"/>
    </location>
</feature>
<dbReference type="InterPro" id="IPR001036">
    <property type="entry name" value="Acrflvin-R"/>
</dbReference>
<proteinExistence type="predicted"/>